<proteinExistence type="predicted"/>
<protein>
    <submittedName>
        <fullName evidence="2">Peroxisome chaperone and import receptor</fullName>
    </submittedName>
</protein>
<evidence type="ECO:0000256" key="1">
    <source>
        <dbReference type="SAM" id="MobiDB-lite"/>
    </source>
</evidence>
<organism evidence="2 3">
    <name type="scientific">Cymbomonas tetramitiformis</name>
    <dbReference type="NCBI Taxonomy" id="36881"/>
    <lineage>
        <taxon>Eukaryota</taxon>
        <taxon>Viridiplantae</taxon>
        <taxon>Chlorophyta</taxon>
        <taxon>Pyramimonadophyceae</taxon>
        <taxon>Pyramimonadales</taxon>
        <taxon>Pyramimonadaceae</taxon>
        <taxon>Cymbomonas</taxon>
    </lineage>
</organism>
<dbReference type="InterPro" id="IPR006708">
    <property type="entry name" value="Pex19"/>
</dbReference>
<dbReference type="PANTHER" id="PTHR12774:SF2">
    <property type="entry name" value="PEROXISOMAL BIOGENESIS FACTOR 19"/>
    <property type="match status" value="1"/>
</dbReference>
<sequence length="295" mass="31928">MAEADNDLDNLLDDAIEDFTSDRTSTVKVSTNEEPRSLPDAENSQPGTSAPPSLAFDPLAPPKKTSKKSKKKKAAEFNPEDPLLAGADGDLLEQLSSNLAQILGDIPQEGEGNQGAAKEDLQATLAALAQQTRENVGSGTAPEEKGQEIDDKIYSQLMEQFEQLGQGPDMEAMMESMMKQLLSKEVLYQPLKEIGDQYPTWLEANAQKLTPEEVTNYKKQHVLIQKLCDVYDNDGQNNFQAVVDLLQQMQECGQPPAELIKEMAPGVEFGADGVPLFPSVPGGGLPPELANCAIA</sequence>
<gene>
    <name evidence="2" type="ORF">CYMTET_19294</name>
</gene>
<dbReference type="Proteomes" id="UP001190700">
    <property type="component" value="Unassembled WGS sequence"/>
</dbReference>
<dbReference type="PANTHER" id="PTHR12774">
    <property type="entry name" value="PEROXISOMAL BIOGENESIS FACTOR 19"/>
    <property type="match status" value="1"/>
</dbReference>
<dbReference type="Pfam" id="PF04614">
    <property type="entry name" value="Pex19"/>
    <property type="match status" value="1"/>
</dbReference>
<evidence type="ECO:0000313" key="3">
    <source>
        <dbReference type="Proteomes" id="UP001190700"/>
    </source>
</evidence>
<dbReference type="AlphaFoldDB" id="A0AAE0G6W7"/>
<keyword evidence="3" id="KW-1185">Reference proteome</keyword>
<accession>A0AAE0G6W7</accession>
<feature type="compositionally biased region" description="Basic residues" evidence="1">
    <location>
        <begin position="64"/>
        <end position="73"/>
    </location>
</feature>
<evidence type="ECO:0000313" key="2">
    <source>
        <dbReference type="EMBL" id="KAK3272408.1"/>
    </source>
</evidence>
<dbReference type="EMBL" id="LGRX02008983">
    <property type="protein sequence ID" value="KAK3272408.1"/>
    <property type="molecule type" value="Genomic_DNA"/>
</dbReference>
<reference evidence="2 3" key="1">
    <citation type="journal article" date="2015" name="Genome Biol. Evol.">
        <title>Comparative Genomics of a Bacterivorous Green Alga Reveals Evolutionary Causalities and Consequences of Phago-Mixotrophic Mode of Nutrition.</title>
        <authorList>
            <person name="Burns J.A."/>
            <person name="Paasch A."/>
            <person name="Narechania A."/>
            <person name="Kim E."/>
        </authorList>
    </citation>
    <scope>NUCLEOTIDE SEQUENCE [LARGE SCALE GENOMIC DNA]</scope>
    <source>
        <strain evidence="2 3">PLY_AMNH</strain>
    </source>
</reference>
<dbReference type="GO" id="GO:0005778">
    <property type="term" value="C:peroxisomal membrane"/>
    <property type="evidence" value="ECO:0007669"/>
    <property type="project" value="TreeGrafter"/>
</dbReference>
<comment type="caution">
    <text evidence="2">The sequence shown here is derived from an EMBL/GenBank/DDBJ whole genome shotgun (WGS) entry which is preliminary data.</text>
</comment>
<dbReference type="GO" id="GO:0045046">
    <property type="term" value="P:protein import into peroxisome membrane"/>
    <property type="evidence" value="ECO:0007669"/>
    <property type="project" value="TreeGrafter"/>
</dbReference>
<keyword evidence="2" id="KW-0675">Receptor</keyword>
<name>A0AAE0G6W7_9CHLO</name>
<dbReference type="GO" id="GO:0033328">
    <property type="term" value="F:peroxisome membrane targeting sequence binding"/>
    <property type="evidence" value="ECO:0007669"/>
    <property type="project" value="TreeGrafter"/>
</dbReference>
<feature type="region of interest" description="Disordered" evidence="1">
    <location>
        <begin position="16"/>
        <end position="86"/>
    </location>
</feature>
<feature type="compositionally biased region" description="Polar residues" evidence="1">
    <location>
        <begin position="42"/>
        <end position="51"/>
    </location>
</feature>
<dbReference type="InterPro" id="IPR038322">
    <property type="entry name" value="Pex19_C_sf"/>
</dbReference>
<dbReference type="Gene3D" id="1.20.120.900">
    <property type="entry name" value="Pex19, mPTS binding domain"/>
    <property type="match status" value="1"/>
</dbReference>